<evidence type="ECO:0000313" key="4">
    <source>
        <dbReference type="Proteomes" id="UP001283341"/>
    </source>
</evidence>
<keyword evidence="4" id="KW-1185">Reference proteome</keyword>
<accession>A0AAE0M2K4</accession>
<proteinExistence type="predicted"/>
<feature type="transmembrane region" description="Helical" evidence="1">
    <location>
        <begin position="127"/>
        <end position="150"/>
    </location>
</feature>
<reference evidence="3" key="1">
    <citation type="journal article" date="2023" name="Mol. Phylogenet. Evol.">
        <title>Genome-scale phylogeny and comparative genomics of the fungal order Sordariales.</title>
        <authorList>
            <person name="Hensen N."/>
            <person name="Bonometti L."/>
            <person name="Westerberg I."/>
            <person name="Brannstrom I.O."/>
            <person name="Guillou S."/>
            <person name="Cros-Aarteil S."/>
            <person name="Calhoun S."/>
            <person name="Haridas S."/>
            <person name="Kuo A."/>
            <person name="Mondo S."/>
            <person name="Pangilinan J."/>
            <person name="Riley R."/>
            <person name="LaButti K."/>
            <person name="Andreopoulos B."/>
            <person name="Lipzen A."/>
            <person name="Chen C."/>
            <person name="Yan M."/>
            <person name="Daum C."/>
            <person name="Ng V."/>
            <person name="Clum A."/>
            <person name="Steindorff A."/>
            <person name="Ohm R.A."/>
            <person name="Martin F."/>
            <person name="Silar P."/>
            <person name="Natvig D.O."/>
            <person name="Lalanne C."/>
            <person name="Gautier V."/>
            <person name="Ament-Velasquez S.L."/>
            <person name="Kruys A."/>
            <person name="Hutchinson M.I."/>
            <person name="Powell A.J."/>
            <person name="Barry K."/>
            <person name="Miller A.N."/>
            <person name="Grigoriev I.V."/>
            <person name="Debuchy R."/>
            <person name="Gladieux P."/>
            <person name="Hiltunen Thoren M."/>
            <person name="Johannesson H."/>
        </authorList>
    </citation>
    <scope>NUCLEOTIDE SEQUENCE</scope>
    <source>
        <strain evidence="3">CBS 118394</strain>
    </source>
</reference>
<dbReference type="AlphaFoldDB" id="A0AAE0M2K4"/>
<keyword evidence="1" id="KW-1133">Transmembrane helix</keyword>
<feature type="chain" id="PRO_5041917021" evidence="2">
    <location>
        <begin position="24"/>
        <end position="156"/>
    </location>
</feature>
<organism evidence="3 4">
    <name type="scientific">Apodospora peruviana</name>
    <dbReference type="NCBI Taxonomy" id="516989"/>
    <lineage>
        <taxon>Eukaryota</taxon>
        <taxon>Fungi</taxon>
        <taxon>Dikarya</taxon>
        <taxon>Ascomycota</taxon>
        <taxon>Pezizomycotina</taxon>
        <taxon>Sordariomycetes</taxon>
        <taxon>Sordariomycetidae</taxon>
        <taxon>Sordariales</taxon>
        <taxon>Lasiosphaeriaceae</taxon>
        <taxon>Apodospora</taxon>
    </lineage>
</organism>
<name>A0AAE0M2K4_9PEZI</name>
<keyword evidence="1" id="KW-0812">Transmembrane</keyword>
<gene>
    <name evidence="3" type="ORF">B0H66DRAFT_626146</name>
</gene>
<evidence type="ECO:0000256" key="2">
    <source>
        <dbReference type="SAM" id="SignalP"/>
    </source>
</evidence>
<dbReference type="EMBL" id="JAUEDM010000005">
    <property type="protein sequence ID" value="KAK3316745.1"/>
    <property type="molecule type" value="Genomic_DNA"/>
</dbReference>
<feature type="signal peptide" evidence="2">
    <location>
        <begin position="1"/>
        <end position="23"/>
    </location>
</feature>
<comment type="caution">
    <text evidence="3">The sequence shown here is derived from an EMBL/GenBank/DDBJ whole genome shotgun (WGS) entry which is preliminary data.</text>
</comment>
<evidence type="ECO:0000256" key="1">
    <source>
        <dbReference type="SAM" id="Phobius"/>
    </source>
</evidence>
<keyword evidence="2" id="KW-0732">Signal</keyword>
<dbReference type="Proteomes" id="UP001283341">
    <property type="component" value="Unassembled WGS sequence"/>
</dbReference>
<reference evidence="3" key="2">
    <citation type="submission" date="2023-06" db="EMBL/GenBank/DDBJ databases">
        <authorList>
            <consortium name="Lawrence Berkeley National Laboratory"/>
            <person name="Haridas S."/>
            <person name="Hensen N."/>
            <person name="Bonometti L."/>
            <person name="Westerberg I."/>
            <person name="Brannstrom I.O."/>
            <person name="Guillou S."/>
            <person name="Cros-Aarteil S."/>
            <person name="Calhoun S."/>
            <person name="Kuo A."/>
            <person name="Mondo S."/>
            <person name="Pangilinan J."/>
            <person name="Riley R."/>
            <person name="Labutti K."/>
            <person name="Andreopoulos B."/>
            <person name="Lipzen A."/>
            <person name="Chen C."/>
            <person name="Yanf M."/>
            <person name="Daum C."/>
            <person name="Ng V."/>
            <person name="Clum A."/>
            <person name="Steindorff A."/>
            <person name="Ohm R."/>
            <person name="Martin F."/>
            <person name="Silar P."/>
            <person name="Natvig D."/>
            <person name="Lalanne C."/>
            <person name="Gautier V."/>
            <person name="Ament-Velasquez S.L."/>
            <person name="Kruys A."/>
            <person name="Hutchinson M.I."/>
            <person name="Powell A.J."/>
            <person name="Barry K."/>
            <person name="Miller A.N."/>
            <person name="Grigoriev I.V."/>
            <person name="Debuchy R."/>
            <person name="Gladieux P."/>
            <person name="Thoren M.H."/>
            <person name="Johannesson H."/>
        </authorList>
    </citation>
    <scope>NUCLEOTIDE SEQUENCE</scope>
    <source>
        <strain evidence="3">CBS 118394</strain>
    </source>
</reference>
<sequence length="156" mass="16710">MRDSRLALCFGLFVLASLIGVLANVLTHLPQGAASKVKATENMTRTASVTDAEAMVAVTTPMTATTALSAIQGKAAAFARDFKSDSDDGDKNTDDATLMVRDVAPTSKTVTPQSVKKSGEEKETPHMGMFSGFTIFWLGVMGFLVLMYFVNVWSSF</sequence>
<evidence type="ECO:0000313" key="3">
    <source>
        <dbReference type="EMBL" id="KAK3316745.1"/>
    </source>
</evidence>
<keyword evidence="1" id="KW-0472">Membrane</keyword>
<protein>
    <submittedName>
        <fullName evidence="3">Uncharacterized protein</fullName>
    </submittedName>
</protein>